<accession>A0A6G8S8C0</accession>
<protein>
    <submittedName>
        <fullName evidence="1">Uncharacterized protein</fullName>
    </submittedName>
</protein>
<dbReference type="KEGG" id="alj:G8D99_06290"/>
<name>A0A6G8S8C0_9GAMM</name>
<sequence>MGEAAGDSSYNAQLAGVVGKNELENNEMGYSQLILSK</sequence>
<gene>
    <name evidence="1" type="ORF">G8D99_06290</name>
</gene>
<keyword evidence="2" id="KW-1185">Reference proteome</keyword>
<evidence type="ECO:0000313" key="2">
    <source>
        <dbReference type="Proteomes" id="UP000501939"/>
    </source>
</evidence>
<dbReference type="Proteomes" id="UP000501939">
    <property type="component" value="Chromosome"/>
</dbReference>
<dbReference type="AlphaFoldDB" id="A0A6G8S8C0"/>
<evidence type="ECO:0000313" key="1">
    <source>
        <dbReference type="EMBL" id="QIO10352.1"/>
    </source>
</evidence>
<proteinExistence type="predicted"/>
<reference evidence="1 2" key="1">
    <citation type="submission" date="2020-03" db="EMBL/GenBank/DDBJ databases">
        <authorList>
            <person name="Zhu W."/>
        </authorList>
    </citation>
    <scope>NUCLEOTIDE SEQUENCE [LARGE SCALE GENOMIC DNA]</scope>
    <source>
        <strain evidence="1 2">185</strain>
    </source>
</reference>
<dbReference type="EMBL" id="CP049916">
    <property type="protein sequence ID" value="QIO10352.1"/>
    <property type="molecule type" value="Genomic_DNA"/>
</dbReference>
<organism evidence="1 2">
    <name type="scientific">Acinetobacter lanii</name>
    <dbReference type="NCBI Taxonomy" id="2715163"/>
    <lineage>
        <taxon>Bacteria</taxon>
        <taxon>Pseudomonadati</taxon>
        <taxon>Pseudomonadota</taxon>
        <taxon>Gammaproteobacteria</taxon>
        <taxon>Moraxellales</taxon>
        <taxon>Moraxellaceae</taxon>
        <taxon>Acinetobacter</taxon>
    </lineage>
</organism>